<dbReference type="SMART" id="SM00054">
    <property type="entry name" value="EFh"/>
    <property type="match status" value="1"/>
</dbReference>
<dbReference type="AlphaFoldDB" id="A0A146KLH7"/>
<feature type="non-terminal residue" evidence="3">
    <location>
        <position position="1"/>
    </location>
</feature>
<evidence type="ECO:0000256" key="1">
    <source>
        <dbReference type="ARBA" id="ARBA00022837"/>
    </source>
</evidence>
<feature type="non-terminal residue" evidence="3">
    <location>
        <position position="180"/>
    </location>
</feature>
<dbReference type="CDD" id="cd00051">
    <property type="entry name" value="EFh"/>
    <property type="match status" value="1"/>
</dbReference>
<dbReference type="InterPro" id="IPR011992">
    <property type="entry name" value="EF-hand-dom_pair"/>
</dbReference>
<dbReference type="EMBL" id="GDID01000221">
    <property type="protein sequence ID" value="JAP96385.1"/>
    <property type="molecule type" value="Transcribed_RNA"/>
</dbReference>
<dbReference type="SUPFAM" id="SSF47473">
    <property type="entry name" value="EF-hand"/>
    <property type="match status" value="1"/>
</dbReference>
<name>A0A146KLH7_9EUKA</name>
<sequence>PTSFIGSGQTLTLIEWNDPKAVFAKFDKDQSGTISEKEMIAALPAIGLRHNHDEILQIMAKHSGEDKVLQLAEFELLIKELSQNRKYPVFNTQLINKHFPIFSKYDKNHDGIWDIKEMEINIQDVTGLKKGDEAIKKVSQIFMKKCDGKFDFNEYIIANEAVAEQKIDEQAVKKDKVVQE</sequence>
<reference evidence="3" key="1">
    <citation type="submission" date="2015-07" db="EMBL/GenBank/DDBJ databases">
        <title>Adaptation to a free-living lifestyle via gene acquisitions in the diplomonad Trepomonas sp. PC1.</title>
        <authorList>
            <person name="Xu F."/>
            <person name="Jerlstrom-Hultqvist J."/>
            <person name="Kolisko M."/>
            <person name="Simpson A.G.B."/>
            <person name="Roger A.J."/>
            <person name="Svard S.G."/>
            <person name="Andersson J.O."/>
        </authorList>
    </citation>
    <scope>NUCLEOTIDE SEQUENCE</scope>
    <source>
        <strain evidence="3">PC1</strain>
    </source>
</reference>
<protein>
    <submittedName>
        <fullName evidence="3">Calmodulin</fullName>
    </submittedName>
</protein>
<keyword evidence="1" id="KW-0106">Calcium</keyword>
<evidence type="ECO:0000313" key="3">
    <source>
        <dbReference type="EMBL" id="JAP96385.1"/>
    </source>
</evidence>
<dbReference type="PROSITE" id="PS00018">
    <property type="entry name" value="EF_HAND_1"/>
    <property type="match status" value="1"/>
</dbReference>
<evidence type="ECO:0000259" key="2">
    <source>
        <dbReference type="PROSITE" id="PS50222"/>
    </source>
</evidence>
<feature type="domain" description="EF-hand" evidence="2">
    <location>
        <begin position="14"/>
        <end position="49"/>
    </location>
</feature>
<dbReference type="InterPro" id="IPR018247">
    <property type="entry name" value="EF_Hand_1_Ca_BS"/>
</dbReference>
<gene>
    <name evidence="3" type="ORF">TPC1_10297</name>
</gene>
<dbReference type="Pfam" id="PF13405">
    <property type="entry name" value="EF-hand_6"/>
    <property type="match status" value="1"/>
</dbReference>
<organism evidence="3">
    <name type="scientific">Trepomonas sp. PC1</name>
    <dbReference type="NCBI Taxonomy" id="1076344"/>
    <lineage>
        <taxon>Eukaryota</taxon>
        <taxon>Metamonada</taxon>
        <taxon>Diplomonadida</taxon>
        <taxon>Hexamitidae</taxon>
        <taxon>Hexamitinae</taxon>
        <taxon>Trepomonas</taxon>
    </lineage>
</organism>
<accession>A0A146KLH7</accession>
<dbReference type="PROSITE" id="PS50222">
    <property type="entry name" value="EF_HAND_2"/>
    <property type="match status" value="1"/>
</dbReference>
<dbReference type="InterPro" id="IPR002048">
    <property type="entry name" value="EF_hand_dom"/>
</dbReference>
<dbReference type="GO" id="GO:0005509">
    <property type="term" value="F:calcium ion binding"/>
    <property type="evidence" value="ECO:0007669"/>
    <property type="project" value="InterPro"/>
</dbReference>
<dbReference type="Gene3D" id="1.10.238.10">
    <property type="entry name" value="EF-hand"/>
    <property type="match status" value="2"/>
</dbReference>
<proteinExistence type="predicted"/>